<name>S9VEI0_9TRYP</name>
<dbReference type="PANTHER" id="PTHR39665:SF1">
    <property type="entry name" value="PARAFLAGELLAR ROD COMPONENT"/>
    <property type="match status" value="1"/>
</dbReference>
<evidence type="ECO:0000313" key="2">
    <source>
        <dbReference type="Proteomes" id="UP000515908"/>
    </source>
</evidence>
<evidence type="ECO:0000313" key="1">
    <source>
        <dbReference type="EMBL" id="CAD2217982.1"/>
    </source>
</evidence>
<proteinExistence type="predicted"/>
<reference evidence="1 2" key="1">
    <citation type="submission" date="2020-08" db="EMBL/GenBank/DDBJ databases">
        <authorList>
            <person name="Newling K."/>
            <person name="Davey J."/>
            <person name="Forrester S."/>
        </authorList>
    </citation>
    <scope>NUCLEOTIDE SEQUENCE [LARGE SCALE GENOMIC DNA]</scope>
    <source>
        <strain evidence="2">Crithidia deanei Carvalho (ATCC PRA-265)</strain>
    </source>
</reference>
<keyword evidence="2" id="KW-1185">Reference proteome</keyword>
<dbReference type="VEuPathDB" id="TriTrypDB:ADEAN_000546800"/>
<organism evidence="1 2">
    <name type="scientific">Angomonas deanei</name>
    <dbReference type="NCBI Taxonomy" id="59799"/>
    <lineage>
        <taxon>Eukaryota</taxon>
        <taxon>Discoba</taxon>
        <taxon>Euglenozoa</taxon>
        <taxon>Kinetoplastea</taxon>
        <taxon>Metakinetoplastina</taxon>
        <taxon>Trypanosomatida</taxon>
        <taxon>Trypanosomatidae</taxon>
        <taxon>Strigomonadinae</taxon>
        <taxon>Angomonas</taxon>
    </lineage>
</organism>
<sequence>MPNLCVSCTFNPPVITVLGSYLRDDTIRLLEHNLVLSTSTSANVTGETPKFVFFSNPDYWKISFPQHFCDELHKSIFISTIMDCLSQEGWILRASNTVCDEETEMDTSKLFFTLN</sequence>
<protein>
    <submittedName>
        <fullName evidence="1">Uncharacterized protein</fullName>
    </submittedName>
</protein>
<dbReference type="Proteomes" id="UP000515908">
    <property type="component" value="Chromosome 10"/>
</dbReference>
<gene>
    <name evidence="1" type="ORF">ADEAN_000546800</name>
</gene>
<dbReference type="CDD" id="cd22648">
    <property type="entry name" value="Q4D6Q6-like"/>
    <property type="match status" value="1"/>
</dbReference>
<dbReference type="AlphaFoldDB" id="S9VEI0"/>
<dbReference type="PANTHER" id="PTHR39665">
    <property type="entry name" value="PARAFLAGELLAR ROD COMPONENT-RELATED"/>
    <property type="match status" value="1"/>
</dbReference>
<dbReference type="EMBL" id="LR877154">
    <property type="protein sequence ID" value="CAD2217982.1"/>
    <property type="molecule type" value="Genomic_DNA"/>
</dbReference>
<accession>S9VEI0</accession>
<dbReference type="OrthoDB" id="275002at2759"/>